<accession>A0ACB9S658</accession>
<protein>
    <submittedName>
        <fullName evidence="1">Uncharacterized protein</fullName>
    </submittedName>
</protein>
<organism evidence="1 2">
    <name type="scientific">Melastoma candidum</name>
    <dbReference type="NCBI Taxonomy" id="119954"/>
    <lineage>
        <taxon>Eukaryota</taxon>
        <taxon>Viridiplantae</taxon>
        <taxon>Streptophyta</taxon>
        <taxon>Embryophyta</taxon>
        <taxon>Tracheophyta</taxon>
        <taxon>Spermatophyta</taxon>
        <taxon>Magnoliopsida</taxon>
        <taxon>eudicotyledons</taxon>
        <taxon>Gunneridae</taxon>
        <taxon>Pentapetalae</taxon>
        <taxon>rosids</taxon>
        <taxon>malvids</taxon>
        <taxon>Myrtales</taxon>
        <taxon>Melastomataceae</taxon>
        <taxon>Melastomatoideae</taxon>
        <taxon>Melastomateae</taxon>
        <taxon>Melastoma</taxon>
    </lineage>
</organism>
<gene>
    <name evidence="1" type="ORF">MLD38_003564</name>
</gene>
<dbReference type="Proteomes" id="UP001057402">
    <property type="component" value="Chromosome 2"/>
</dbReference>
<name>A0ACB9S658_9MYRT</name>
<evidence type="ECO:0000313" key="1">
    <source>
        <dbReference type="EMBL" id="KAI4385551.1"/>
    </source>
</evidence>
<sequence>MPGALENASSSVPTGKGRLKRKRVPSVVPSKKPNTRASSTTKGESSEDTVEEVEANLARRPKKNKPAPVAEENLPQGDDSLEKDPQATKPSIADPPITEKEESVEVVPPVIGHATVDTSTTNKSRIPPKSLEHNPEFDMIDYEDLFMPPLPEAEDHSITVGGATEGVTRDVSEESSNDRANRNVNTNVLQDANPTRDVEVNVAPLTEPKPPRDIVEEQALPSADAMLAPTGTIPMENVEGECRTPEASREMDVTFFELFEKIKVPANASHVASSSNVDQVNIDPKKPSRLALRLLEAAP</sequence>
<evidence type="ECO:0000313" key="2">
    <source>
        <dbReference type="Proteomes" id="UP001057402"/>
    </source>
</evidence>
<dbReference type="EMBL" id="CM042881">
    <property type="protein sequence ID" value="KAI4385551.1"/>
    <property type="molecule type" value="Genomic_DNA"/>
</dbReference>
<proteinExistence type="predicted"/>
<reference evidence="2" key="1">
    <citation type="journal article" date="2023" name="Front. Plant Sci.">
        <title>Chromosomal-level genome assembly of Melastoma candidum provides insights into trichome evolution.</title>
        <authorList>
            <person name="Zhong Y."/>
            <person name="Wu W."/>
            <person name="Sun C."/>
            <person name="Zou P."/>
            <person name="Liu Y."/>
            <person name="Dai S."/>
            <person name="Zhou R."/>
        </authorList>
    </citation>
    <scope>NUCLEOTIDE SEQUENCE [LARGE SCALE GENOMIC DNA]</scope>
</reference>
<keyword evidence="2" id="KW-1185">Reference proteome</keyword>
<comment type="caution">
    <text evidence="1">The sequence shown here is derived from an EMBL/GenBank/DDBJ whole genome shotgun (WGS) entry which is preliminary data.</text>
</comment>